<sequence length="62" mass="6577">MKDKKFKIFASALASVLLVGCNDLDTEPLGAVVTSDQKEEVVKNDPEMVSASVTGITAMFSV</sequence>
<evidence type="ECO:0000313" key="2">
    <source>
        <dbReference type="Proteomes" id="UP001221924"/>
    </source>
</evidence>
<dbReference type="EMBL" id="JARFID010000938">
    <property type="protein sequence ID" value="MDE8698252.1"/>
    <property type="molecule type" value="Genomic_DNA"/>
</dbReference>
<dbReference type="Proteomes" id="UP001221924">
    <property type="component" value="Unassembled WGS sequence"/>
</dbReference>
<dbReference type="PROSITE" id="PS51257">
    <property type="entry name" value="PROKAR_LIPOPROTEIN"/>
    <property type="match status" value="1"/>
</dbReference>
<accession>A0AAW6MDR5</accession>
<comment type="caution">
    <text evidence="1">The sequence shown here is derived from an EMBL/GenBank/DDBJ whole genome shotgun (WGS) entry which is preliminary data.</text>
</comment>
<dbReference type="RefSeq" id="WP_275203162.1">
    <property type="nucleotide sequence ID" value="NZ_JARFID010000938.1"/>
</dbReference>
<reference evidence="1" key="1">
    <citation type="submission" date="2023-03" db="EMBL/GenBank/DDBJ databases">
        <title>DFI Biobank Strains.</title>
        <authorList>
            <person name="Mostad J."/>
            <person name="Paddock L."/>
            <person name="Medina S."/>
            <person name="Waligurski E."/>
            <person name="Barat B."/>
            <person name="Smith R."/>
            <person name="Burgo V."/>
            <person name="Metcalfe C."/>
            <person name="Woodson C."/>
            <person name="Sundararajan A."/>
            <person name="Ramaswamy R."/>
            <person name="Lin H."/>
            <person name="Pamer E.G."/>
        </authorList>
    </citation>
    <scope>NUCLEOTIDE SEQUENCE</scope>
    <source>
        <strain evidence="1">DFI.9.5</strain>
    </source>
</reference>
<proteinExistence type="predicted"/>
<protein>
    <submittedName>
        <fullName evidence="1">Uncharacterized protein</fullName>
    </submittedName>
</protein>
<gene>
    <name evidence="1" type="ORF">PZH42_30370</name>
</gene>
<name>A0AAW6MDR5_9BACE</name>
<dbReference type="AlphaFoldDB" id="A0AAW6MDR5"/>
<evidence type="ECO:0000313" key="1">
    <source>
        <dbReference type="EMBL" id="MDE8698252.1"/>
    </source>
</evidence>
<organism evidence="1 2">
    <name type="scientific">Bacteroides cellulosilyticus</name>
    <dbReference type="NCBI Taxonomy" id="246787"/>
    <lineage>
        <taxon>Bacteria</taxon>
        <taxon>Pseudomonadati</taxon>
        <taxon>Bacteroidota</taxon>
        <taxon>Bacteroidia</taxon>
        <taxon>Bacteroidales</taxon>
        <taxon>Bacteroidaceae</taxon>
        <taxon>Bacteroides</taxon>
    </lineage>
</organism>